<feature type="transmembrane region" description="Helical" evidence="12">
    <location>
        <begin position="61"/>
        <end position="79"/>
    </location>
</feature>
<keyword evidence="11" id="KW-0407">Ion channel</keyword>
<comment type="subcellular location">
    <subcellularLocation>
        <location evidence="1">Membrane</location>
        <topology evidence="1">Multi-pass membrane protein</topology>
    </subcellularLocation>
</comment>
<evidence type="ECO:0000256" key="2">
    <source>
        <dbReference type="ARBA" id="ARBA00022448"/>
    </source>
</evidence>
<dbReference type="GO" id="GO:0034702">
    <property type="term" value="C:monoatomic ion channel complex"/>
    <property type="evidence" value="ECO:0007669"/>
    <property type="project" value="UniProtKB-KW"/>
</dbReference>
<evidence type="ECO:0000259" key="13">
    <source>
        <dbReference type="Pfam" id="PF00520"/>
    </source>
</evidence>
<keyword evidence="3" id="KW-0633">Potassium transport</keyword>
<dbReference type="Gene3D" id="1.20.120.350">
    <property type="entry name" value="Voltage-gated potassium channels. Chain C"/>
    <property type="match status" value="1"/>
</dbReference>
<dbReference type="EMBL" id="JBHUDJ010000014">
    <property type="protein sequence ID" value="MFD1589133.1"/>
    <property type="molecule type" value="Genomic_DNA"/>
</dbReference>
<name>A0ABD6CI84_9EURY</name>
<keyword evidence="10 12" id="KW-0472">Membrane</keyword>
<evidence type="ECO:0000256" key="12">
    <source>
        <dbReference type="SAM" id="Phobius"/>
    </source>
</evidence>
<evidence type="ECO:0000256" key="6">
    <source>
        <dbReference type="ARBA" id="ARBA00022882"/>
    </source>
</evidence>
<feature type="transmembrane region" description="Helical" evidence="12">
    <location>
        <begin position="157"/>
        <end position="176"/>
    </location>
</feature>
<dbReference type="Pfam" id="PF00520">
    <property type="entry name" value="Ion_trans"/>
    <property type="match status" value="1"/>
</dbReference>
<evidence type="ECO:0000256" key="8">
    <source>
        <dbReference type="ARBA" id="ARBA00022989"/>
    </source>
</evidence>
<organism evidence="14 15">
    <name type="scientific">Halorientalis brevis</name>
    <dbReference type="NCBI Taxonomy" id="1126241"/>
    <lineage>
        <taxon>Archaea</taxon>
        <taxon>Methanobacteriati</taxon>
        <taxon>Methanobacteriota</taxon>
        <taxon>Stenosarchaea group</taxon>
        <taxon>Halobacteria</taxon>
        <taxon>Halobacteriales</taxon>
        <taxon>Haloarculaceae</taxon>
        <taxon>Halorientalis</taxon>
    </lineage>
</organism>
<sequence>MAGRDSHPDDRSLRELIRFYLIDHRTPIGKLVDVGVLVLDLVFIAIVVVETYPLTETAEAYLWLTEVTIASIFLVEYLLRLYSARNRWGEFTDPYTMVDLVSILPTFVVLAAPGLVASATAIGLLRLARVVRVLRFFRFTKDEQFFFGTVELGTLRAMKLLLTVLSIFFLYAGFFYNVEHAANPAIDTFGDAFYFAVVSLTTVGFGDITPVTRTGRWVTVSAILMGIILLPWEASRIIRAWTDDGTVDVTCPECGLTGHDPDASHCKACGNVIYQQIKSKR</sequence>
<dbReference type="PANTHER" id="PTHR11537:SF254">
    <property type="entry name" value="POTASSIUM VOLTAGE-GATED CHANNEL PROTEIN SHAB"/>
    <property type="match status" value="1"/>
</dbReference>
<gene>
    <name evidence="14" type="ORF">ACFR9U_19315</name>
</gene>
<comment type="caution">
    <text evidence="14">The sequence shown here is derived from an EMBL/GenBank/DDBJ whole genome shotgun (WGS) entry which is preliminary data.</text>
</comment>
<dbReference type="Gene3D" id="1.10.287.70">
    <property type="match status" value="1"/>
</dbReference>
<protein>
    <submittedName>
        <fullName evidence="14">Ion transporter</fullName>
    </submittedName>
</protein>
<evidence type="ECO:0000256" key="9">
    <source>
        <dbReference type="ARBA" id="ARBA00023065"/>
    </source>
</evidence>
<feature type="transmembrane region" description="Helical" evidence="12">
    <location>
        <begin position="214"/>
        <end position="232"/>
    </location>
</feature>
<evidence type="ECO:0000256" key="11">
    <source>
        <dbReference type="ARBA" id="ARBA00023303"/>
    </source>
</evidence>
<feature type="transmembrane region" description="Helical" evidence="12">
    <location>
        <begin position="188"/>
        <end position="208"/>
    </location>
</feature>
<evidence type="ECO:0000256" key="5">
    <source>
        <dbReference type="ARBA" id="ARBA00022826"/>
    </source>
</evidence>
<dbReference type="InterPro" id="IPR027359">
    <property type="entry name" value="Volt_channel_dom_sf"/>
</dbReference>
<evidence type="ECO:0000313" key="15">
    <source>
        <dbReference type="Proteomes" id="UP001597119"/>
    </source>
</evidence>
<keyword evidence="2" id="KW-0813">Transport</keyword>
<evidence type="ECO:0000313" key="14">
    <source>
        <dbReference type="EMBL" id="MFD1589133.1"/>
    </source>
</evidence>
<proteinExistence type="predicted"/>
<dbReference type="RefSeq" id="WP_247378781.1">
    <property type="nucleotide sequence ID" value="NZ_JALLGV010000005.1"/>
</dbReference>
<dbReference type="InterPro" id="IPR028325">
    <property type="entry name" value="VG_K_chnl"/>
</dbReference>
<keyword evidence="6" id="KW-0851">Voltage-gated channel</keyword>
<keyword evidence="15" id="KW-1185">Reference proteome</keyword>
<keyword evidence="9" id="KW-0406">Ion transport</keyword>
<keyword evidence="5" id="KW-0631">Potassium channel</keyword>
<evidence type="ECO:0000256" key="10">
    <source>
        <dbReference type="ARBA" id="ARBA00023136"/>
    </source>
</evidence>
<dbReference type="AlphaFoldDB" id="A0ABD6CI84"/>
<keyword evidence="8 12" id="KW-1133">Transmembrane helix</keyword>
<evidence type="ECO:0000256" key="3">
    <source>
        <dbReference type="ARBA" id="ARBA00022538"/>
    </source>
</evidence>
<dbReference type="InterPro" id="IPR005821">
    <property type="entry name" value="Ion_trans_dom"/>
</dbReference>
<keyword evidence="7" id="KW-0630">Potassium</keyword>
<dbReference type="Proteomes" id="UP001597119">
    <property type="component" value="Unassembled WGS sequence"/>
</dbReference>
<evidence type="ECO:0000256" key="7">
    <source>
        <dbReference type="ARBA" id="ARBA00022958"/>
    </source>
</evidence>
<dbReference type="PRINTS" id="PR00169">
    <property type="entry name" value="KCHANNEL"/>
</dbReference>
<reference evidence="14 15" key="1">
    <citation type="journal article" date="2019" name="Int. J. Syst. Evol. Microbiol.">
        <title>The Global Catalogue of Microorganisms (GCM) 10K type strain sequencing project: providing services to taxonomists for standard genome sequencing and annotation.</title>
        <authorList>
            <consortium name="The Broad Institute Genomics Platform"/>
            <consortium name="The Broad Institute Genome Sequencing Center for Infectious Disease"/>
            <person name="Wu L."/>
            <person name="Ma J."/>
        </authorList>
    </citation>
    <scope>NUCLEOTIDE SEQUENCE [LARGE SCALE GENOMIC DNA]</scope>
    <source>
        <strain evidence="14 15">CGMCC 1.12125</strain>
    </source>
</reference>
<feature type="transmembrane region" description="Helical" evidence="12">
    <location>
        <begin position="100"/>
        <end position="125"/>
    </location>
</feature>
<keyword evidence="4 12" id="KW-0812">Transmembrane</keyword>
<feature type="domain" description="Ion transport" evidence="13">
    <location>
        <begin position="34"/>
        <end position="230"/>
    </location>
</feature>
<dbReference type="SUPFAM" id="SSF81324">
    <property type="entry name" value="Voltage-gated potassium channels"/>
    <property type="match status" value="1"/>
</dbReference>
<evidence type="ECO:0000256" key="4">
    <source>
        <dbReference type="ARBA" id="ARBA00022692"/>
    </source>
</evidence>
<accession>A0ABD6CI84</accession>
<feature type="transmembrane region" description="Helical" evidence="12">
    <location>
        <begin position="31"/>
        <end position="49"/>
    </location>
</feature>
<dbReference type="PANTHER" id="PTHR11537">
    <property type="entry name" value="VOLTAGE-GATED POTASSIUM CHANNEL"/>
    <property type="match status" value="1"/>
</dbReference>
<evidence type="ECO:0000256" key="1">
    <source>
        <dbReference type="ARBA" id="ARBA00004141"/>
    </source>
</evidence>
<dbReference type="GO" id="GO:0005267">
    <property type="term" value="F:potassium channel activity"/>
    <property type="evidence" value="ECO:0007669"/>
    <property type="project" value="UniProtKB-KW"/>
</dbReference>